<sequence length="510" mass="60492">MTQFRRLARLIVSINLGKWWHFMLFSISFNQSHQSSLSHNNRENIHGNSGIDPSRLEENIYFVQKDIRSVYKDVFQEAVDKYNEKQKRNDRKIKDYYDKIKKDTKTHEQRELVVAIGEGKDDRKYREAKKEALKQYAEAFQGRNPNLAVYNMVLHDDEANPHLHINYVPNFESSRGLTRRVGMDRALQQQGVEGTGRKLIAHWRELETAYIEQLAKEYIPNFERANVGSHKYMKVRQYKEYAEAKSTIENQVEEKETKLQTIDNHLKNVEEKTDELEMTKKSLESDVVDMYKELEIVKQQVESENEKLQLIGQRHMELEKRVEQMQKELDSASDRVPNEPVKIPFLRKEVVVEVQDKMFGKAEITKKQTRNYVLSLEQYQEVTKQVNAAVTIKKDYERLRETDFVKEYESLKMTAEGWMKENRTLKQEKNQLQKEVGVLNREISSLKAHIKGLQTNIRVLYVQTKKVFKEQFKAFRGIIKNELDSKGIDNQFEREHKKEINRHRGLDMER</sequence>
<organism evidence="3 4">
    <name type="scientific">Bacillus cereus (strain ZK / E33L)</name>
    <dbReference type="NCBI Taxonomy" id="288681"/>
    <lineage>
        <taxon>Bacteria</taxon>
        <taxon>Bacillati</taxon>
        <taxon>Bacillota</taxon>
        <taxon>Bacilli</taxon>
        <taxon>Bacillales</taxon>
        <taxon>Bacillaceae</taxon>
        <taxon>Bacillus</taxon>
        <taxon>Bacillus cereus group</taxon>
    </lineage>
</organism>
<dbReference type="Gene3D" id="3.30.930.30">
    <property type="match status" value="1"/>
</dbReference>
<evidence type="ECO:0000313" key="4">
    <source>
        <dbReference type="Proteomes" id="UP000002612"/>
    </source>
</evidence>
<reference evidence="4" key="1">
    <citation type="journal article" date="2006" name="J. Bacteriol.">
        <title>Pathogenomic sequence analysis of Bacillus cereus and Bacillus thuringiensis isolates closely related to Bacillus anthracis.</title>
        <authorList>
            <person name="Han C.S."/>
            <person name="Xie G."/>
            <person name="Challacombe J.F."/>
            <person name="Altherr M.R."/>
            <person name="Bhotika S.S."/>
            <person name="Brown N."/>
            <person name="Bruce D."/>
            <person name="Campbell C.S."/>
            <person name="Campbell M.L."/>
            <person name="Chen J."/>
            <person name="Chertkov O."/>
            <person name="Cleland C."/>
            <person name="Dimitrijevic M."/>
            <person name="Doggett N.A."/>
            <person name="Fawcett J.J."/>
            <person name="Glavina T."/>
            <person name="Goodwin L.A."/>
            <person name="Green L.D."/>
            <person name="Hill K.K."/>
            <person name="Hitchcock P."/>
            <person name="Jackson P.J."/>
            <person name="Keim P."/>
            <person name="Kewalramani A.R."/>
            <person name="Longmire J."/>
            <person name="Lucas S."/>
            <person name="Malfatti S."/>
            <person name="McMurry K."/>
            <person name="Meincke L.J."/>
            <person name="Misra M."/>
            <person name="Moseman B.L."/>
            <person name="Mundt M."/>
            <person name="Munk A.C."/>
            <person name="Okinaka R.T."/>
            <person name="Parson-Quintana B."/>
            <person name="Reilly L.P."/>
            <person name="Richardson P."/>
            <person name="Robinson D.L."/>
            <person name="Rubin E."/>
            <person name="Saunders E."/>
            <person name="Tapia R."/>
            <person name="Tesmer J.G."/>
            <person name="Thayer N."/>
            <person name="Thompson L.S."/>
            <person name="Tice H."/>
            <person name="Ticknor L.O."/>
            <person name="Wills P.L."/>
            <person name="Brettin T.S."/>
            <person name="Gilna P."/>
        </authorList>
    </citation>
    <scope>NUCLEOTIDE SEQUENCE [LARGE SCALE GENOMIC DNA]</scope>
    <source>
        <strain evidence="4">ZK / E33L</strain>
        <plasmid evidence="4">pE33L8</plasmid>
    </source>
</reference>
<gene>
    <name evidence="3" type="primary">mob14-3</name>
    <name evidence="3" type="ordered locus">pE33L80008</name>
</gene>
<dbReference type="AlphaFoldDB" id="Q4V0U6"/>
<proteinExistence type="inferred from homology"/>
<comment type="similarity">
    <text evidence="1">Belongs to the plasmid mobilization pre family.</text>
</comment>
<dbReference type="KEGG" id="bcz:pE33L80008"/>
<protein>
    <submittedName>
        <fullName evidence="3">Mobilization protein</fullName>
    </submittedName>
</protein>
<name>Q4V0U6_BACCZ</name>
<dbReference type="InterPro" id="IPR001668">
    <property type="entry name" value="Mob_Pre"/>
</dbReference>
<accession>Q4V0U6</accession>
<dbReference type="Pfam" id="PF01076">
    <property type="entry name" value="Mob_Pre"/>
    <property type="match status" value="1"/>
</dbReference>
<evidence type="ECO:0000256" key="2">
    <source>
        <dbReference type="SAM" id="Coils"/>
    </source>
</evidence>
<geneLocation type="plasmid" evidence="3 4">
    <name>pE33L8</name>
</geneLocation>
<dbReference type="Proteomes" id="UP000002612">
    <property type="component" value="Plasmid pE33L8"/>
</dbReference>
<dbReference type="EMBL" id="CP000043">
    <property type="protein sequence ID" value="AAY60668.1"/>
    <property type="molecule type" value="Genomic_DNA"/>
</dbReference>
<evidence type="ECO:0000256" key="1">
    <source>
        <dbReference type="ARBA" id="ARBA00010657"/>
    </source>
</evidence>
<feature type="coiled-coil region" evidence="2">
    <location>
        <begin position="408"/>
        <end position="449"/>
    </location>
</feature>
<feature type="coiled-coil region" evidence="2">
    <location>
        <begin position="238"/>
        <end position="335"/>
    </location>
</feature>
<dbReference type="GO" id="GO:0003677">
    <property type="term" value="F:DNA binding"/>
    <property type="evidence" value="ECO:0007669"/>
    <property type="project" value="InterPro"/>
</dbReference>
<evidence type="ECO:0000313" key="3">
    <source>
        <dbReference type="EMBL" id="AAY60668.1"/>
    </source>
</evidence>
<dbReference type="CDD" id="cd17242">
    <property type="entry name" value="MobM_relaxase"/>
    <property type="match status" value="1"/>
</dbReference>
<dbReference type="GO" id="GO:0006310">
    <property type="term" value="P:DNA recombination"/>
    <property type="evidence" value="ECO:0007669"/>
    <property type="project" value="InterPro"/>
</dbReference>
<keyword evidence="3" id="KW-0614">Plasmid</keyword>
<keyword evidence="2" id="KW-0175">Coiled coil</keyword>